<name>A0A2W4TND9_9CYAN</name>
<dbReference type="SUPFAM" id="SSF52540">
    <property type="entry name" value="P-loop containing nucleoside triphosphate hydrolases"/>
    <property type="match status" value="1"/>
</dbReference>
<dbReference type="EMBL" id="QBMC01000218">
    <property type="protein sequence ID" value="PZO10343.1"/>
    <property type="molecule type" value="Genomic_DNA"/>
</dbReference>
<sequence>MLTKSSISGKGKRGQVFKLQRFEDQADLLAFCRMKVQGEDIGCYLNRRRNRLTQLWEYSVVFAFAIRGIHPLLYPGEAEIILKRVEQSLKGLNDKQRLTIRFRSTADDTAEQSTISELMERTDSLEHQYFQAARSKNVRLLNDQGRRQHQSIRVFASYQLGEFDNQGRNFIEKTLSNAEFYYHRVFGKDKQVPTDLLKSLLFDAFNSGYLPFKSMLAAMGLRTRTLNVSDLWEDLYKTFNPKTEYNAQIPGLGYHIVLEDNSEAGAALVLYEDFIDEQYSDIDPLSLAVGESFPKAGRSHVELGGQLIAAIGLEEKPAAFTSPSNQLLFLWEYVCNTADCEVICELSPSPQLVAKIALQRVAKESMAGQSMAAKRNNVSVEASHHLDEAMDAQSRMYSGAAPISAAVMVFLKRHTQQQLSNSCREFIGQFTQSRWQRETDAAWMLWLNSLPVTMDALYNDNRRKVYLSDEVPALMPIIKPYSGDLKGLEFITKQGRSPVHVDLFARTVGVLCFGESRSGKTGVALDIIINALVRGLNVLAIDYPKPGGIHSLKYLAKMFGSISAYVDVATEKNNILQPPNPFKLEGLSESIRQSRLKSHYDFCVTALSLMVMGNETSSVGKRVRSLLVQVMTPFFEHYDAAFRAAFAAGLGSPEWQRMPTLHHFLDFIENFNFDIPVGQQMIDEAVGLIILELRTWLHSRVGQAISAPSTIDPDAQFTVFALDSVNDDIDAAIIALSAQSFMLRKAFELRSCVSIVDEAPVLLKFEALARIVGMMCSNGMASGIKPVVISQDPSSVANSIIASQITNNLKVRFIGAITRNAAKEFEKLLGYDPAVLAPNTTEQFFTNAQTLSSSWLVDIDSKLVHCDHYLPPEWLAALANNKSEIWLRDTVTARFTNKYQAHAAFTKIYVEALKAGRIDYLYSNREKLSQPMLTHV</sequence>
<gene>
    <name evidence="1" type="ORF">DCF25_20670</name>
</gene>
<dbReference type="Proteomes" id="UP000249354">
    <property type="component" value="Unassembled WGS sequence"/>
</dbReference>
<reference evidence="1 2" key="2">
    <citation type="submission" date="2018-06" db="EMBL/GenBank/DDBJ databases">
        <title>Metagenomic assembly of (sub)arctic Cyanobacteria and their associated microbiome from non-axenic cultures.</title>
        <authorList>
            <person name="Baurain D."/>
        </authorList>
    </citation>
    <scope>NUCLEOTIDE SEQUENCE [LARGE SCALE GENOMIC DNA]</scope>
    <source>
        <strain evidence="1">ULC129bin1</strain>
    </source>
</reference>
<reference evidence="2" key="1">
    <citation type="submission" date="2018-04" db="EMBL/GenBank/DDBJ databases">
        <authorList>
            <person name="Cornet L."/>
        </authorList>
    </citation>
    <scope>NUCLEOTIDE SEQUENCE [LARGE SCALE GENOMIC DNA]</scope>
</reference>
<evidence type="ECO:0000313" key="2">
    <source>
        <dbReference type="Proteomes" id="UP000249354"/>
    </source>
</evidence>
<dbReference type="InterPro" id="IPR027417">
    <property type="entry name" value="P-loop_NTPase"/>
</dbReference>
<comment type="caution">
    <text evidence="1">The sequence shown here is derived from an EMBL/GenBank/DDBJ whole genome shotgun (WGS) entry which is preliminary data.</text>
</comment>
<organism evidence="1 2">
    <name type="scientific">Leptolyngbya foveolarum</name>
    <dbReference type="NCBI Taxonomy" id="47253"/>
    <lineage>
        <taxon>Bacteria</taxon>
        <taxon>Bacillati</taxon>
        <taxon>Cyanobacteriota</taxon>
        <taxon>Cyanophyceae</taxon>
        <taxon>Leptolyngbyales</taxon>
        <taxon>Leptolyngbyaceae</taxon>
        <taxon>Leptolyngbya group</taxon>
        <taxon>Leptolyngbya</taxon>
    </lineage>
</organism>
<proteinExistence type="predicted"/>
<accession>A0A2W4TND9</accession>
<protein>
    <submittedName>
        <fullName evidence="1">Uncharacterized protein</fullName>
    </submittedName>
</protein>
<evidence type="ECO:0000313" key="1">
    <source>
        <dbReference type="EMBL" id="PZO10343.1"/>
    </source>
</evidence>
<dbReference type="Gene3D" id="3.40.50.300">
    <property type="entry name" value="P-loop containing nucleotide triphosphate hydrolases"/>
    <property type="match status" value="1"/>
</dbReference>
<dbReference type="AlphaFoldDB" id="A0A2W4TND9"/>